<keyword evidence="2 6" id="KW-0560">Oxidoreductase</keyword>
<feature type="active site" description="Proton donor" evidence="7">
    <location>
        <position position="134"/>
    </location>
</feature>
<dbReference type="EMBL" id="JALJOR010000013">
    <property type="protein sequence ID" value="KAK9806853.1"/>
    <property type="molecule type" value="Genomic_DNA"/>
</dbReference>
<dbReference type="CDD" id="cd01076">
    <property type="entry name" value="NAD_bind_1_Glu_DH"/>
    <property type="match status" value="1"/>
</dbReference>
<dbReference type="PIRSF" id="PIRSF000185">
    <property type="entry name" value="Glu_DH"/>
    <property type="match status" value="1"/>
</dbReference>
<feature type="binding site" evidence="8">
    <location>
        <position position="217"/>
    </location>
    <ligand>
        <name>NAD(+)</name>
        <dbReference type="ChEBI" id="CHEBI:57540"/>
    </ligand>
</feature>
<sequence>MRLCSQIVIVVPEQACSYLPQLACLVTHLVTEHSQSHARPGFLRKAFDLLDYPERLQRMLLTPRREIHLNLVITLDDGEIATFNAFRVQHDNTRGPYKGGFRMEPTVSMEEVRSLASLMTWKTAVLDIPFGGAKGGVQVDPKRLSPRELERLTRKLVQQTKSMMGPFVDIPGPEISSGTQIMAWFFDEYSKFKGFSPAAVTGKPVYLHGSYGREYATGRGAVLAIRELLKYEHEGRIANKEFVIQGFGNVGSWAAEMLYVRGGRIVAIADKTGGIVNEMGLDIMALKRHVKARPPFGGHLNTFPGGKPVKPSEVVSVPCDIFIPAATSGTITADVARLLQCKYVVEVANQPLTPDADQICGERGIVVVPDLISSGGGVAVSFFEWVQNLQNLRWEEEEVNRRLDRLMTDAFAAVWALHEDKRCTLRTAAFMRGLEKVTQAHINRGFD</sequence>
<evidence type="ECO:0000259" key="10">
    <source>
        <dbReference type="SMART" id="SM00839"/>
    </source>
</evidence>
<evidence type="ECO:0000256" key="4">
    <source>
        <dbReference type="ARBA" id="ARBA00047867"/>
    </source>
</evidence>
<accession>A0AAW1PAE3</accession>
<dbReference type="InterPro" id="IPR006097">
    <property type="entry name" value="Glu/Leu/Phe/Val/Trp_DH_dimer"/>
</dbReference>
<dbReference type="GO" id="GO:0005739">
    <property type="term" value="C:mitochondrion"/>
    <property type="evidence" value="ECO:0007669"/>
    <property type="project" value="TreeGrafter"/>
</dbReference>
<dbReference type="SMART" id="SM00839">
    <property type="entry name" value="ELFV_dehydrog"/>
    <property type="match status" value="1"/>
</dbReference>
<dbReference type="Pfam" id="PF00208">
    <property type="entry name" value="ELFV_dehydrog"/>
    <property type="match status" value="1"/>
</dbReference>
<name>A0AAW1PAE3_9CHLO</name>
<feature type="binding site" evidence="8">
    <location>
        <position position="249"/>
    </location>
    <ligand>
        <name>NAD(+)</name>
        <dbReference type="ChEBI" id="CHEBI:57540"/>
    </ligand>
</feature>
<evidence type="ECO:0000256" key="5">
    <source>
        <dbReference type="ARBA" id="ARBA00048577"/>
    </source>
</evidence>
<evidence type="ECO:0000256" key="9">
    <source>
        <dbReference type="RuleBase" id="RU004417"/>
    </source>
</evidence>
<evidence type="ECO:0000256" key="3">
    <source>
        <dbReference type="ARBA" id="ARBA00023027"/>
    </source>
</evidence>
<organism evidence="11 12">
    <name type="scientific">[Myrmecia] bisecta</name>
    <dbReference type="NCBI Taxonomy" id="41462"/>
    <lineage>
        <taxon>Eukaryota</taxon>
        <taxon>Viridiplantae</taxon>
        <taxon>Chlorophyta</taxon>
        <taxon>core chlorophytes</taxon>
        <taxon>Trebouxiophyceae</taxon>
        <taxon>Trebouxiales</taxon>
        <taxon>Trebouxiaceae</taxon>
        <taxon>Myrmecia</taxon>
    </lineage>
</organism>
<evidence type="ECO:0000313" key="11">
    <source>
        <dbReference type="EMBL" id="KAK9806853.1"/>
    </source>
</evidence>
<dbReference type="AlphaFoldDB" id="A0AAW1PAE3"/>
<dbReference type="GO" id="GO:0006538">
    <property type="term" value="P:L-glutamate catabolic process"/>
    <property type="evidence" value="ECO:0007669"/>
    <property type="project" value="TreeGrafter"/>
</dbReference>
<dbReference type="InterPro" id="IPR046346">
    <property type="entry name" value="Aminoacid_DH-like_N_sf"/>
</dbReference>
<dbReference type="PANTHER" id="PTHR11606">
    <property type="entry name" value="GLUTAMATE DEHYDROGENASE"/>
    <property type="match status" value="1"/>
</dbReference>
<dbReference type="GO" id="GO:0004352">
    <property type="term" value="F:glutamate dehydrogenase (NAD+) activity"/>
    <property type="evidence" value="ECO:0007669"/>
    <property type="project" value="TreeGrafter"/>
</dbReference>
<proteinExistence type="inferred from homology"/>
<dbReference type="InterPro" id="IPR033524">
    <property type="entry name" value="Glu/Leu/Phe/Val_DH_AS"/>
</dbReference>
<evidence type="ECO:0000256" key="8">
    <source>
        <dbReference type="PIRSR" id="PIRSR000185-2"/>
    </source>
</evidence>
<evidence type="ECO:0000256" key="7">
    <source>
        <dbReference type="PIRSR" id="PIRSR000185-1"/>
    </source>
</evidence>
<comment type="catalytic activity">
    <reaction evidence="4">
        <text>L-glutamate + NAD(+) + H2O = 2-oxoglutarate + NH4(+) + NADH + H(+)</text>
        <dbReference type="Rhea" id="RHEA:15133"/>
        <dbReference type="ChEBI" id="CHEBI:15377"/>
        <dbReference type="ChEBI" id="CHEBI:15378"/>
        <dbReference type="ChEBI" id="CHEBI:16810"/>
        <dbReference type="ChEBI" id="CHEBI:28938"/>
        <dbReference type="ChEBI" id="CHEBI:29985"/>
        <dbReference type="ChEBI" id="CHEBI:57540"/>
        <dbReference type="ChEBI" id="CHEBI:57945"/>
        <dbReference type="EC" id="1.4.1.3"/>
    </reaction>
</comment>
<dbReference type="Gene3D" id="3.40.50.10860">
    <property type="entry name" value="Leucine Dehydrogenase, chain A, domain 1"/>
    <property type="match status" value="1"/>
</dbReference>
<keyword evidence="3 8" id="KW-0520">NAD</keyword>
<feature type="binding site" evidence="8">
    <location>
        <position position="122"/>
    </location>
    <ligand>
        <name>substrate</name>
    </ligand>
</feature>
<dbReference type="Proteomes" id="UP001489004">
    <property type="component" value="Unassembled WGS sequence"/>
</dbReference>
<dbReference type="InterPro" id="IPR014362">
    <property type="entry name" value="Glu_DH"/>
</dbReference>
<dbReference type="SUPFAM" id="SSF51735">
    <property type="entry name" value="NAD(P)-binding Rossmann-fold domains"/>
    <property type="match status" value="1"/>
</dbReference>
<dbReference type="InterPro" id="IPR033922">
    <property type="entry name" value="NAD_bind_Glu_DH"/>
</dbReference>
<protein>
    <recommendedName>
        <fullName evidence="6">Glutamate dehydrogenase</fullName>
    </recommendedName>
</protein>
<evidence type="ECO:0000256" key="1">
    <source>
        <dbReference type="ARBA" id="ARBA00006382"/>
    </source>
</evidence>
<keyword evidence="12" id="KW-1185">Reference proteome</keyword>
<feature type="binding site" evidence="8">
    <location>
        <position position="98"/>
    </location>
    <ligand>
        <name>substrate</name>
    </ligand>
</feature>
<dbReference type="PRINTS" id="PR00082">
    <property type="entry name" value="GLFDHDRGNASE"/>
</dbReference>
<keyword evidence="8" id="KW-0547">Nucleotide-binding</keyword>
<dbReference type="PANTHER" id="PTHR11606:SF24">
    <property type="entry name" value="NAD-SPECIFIC GLUTAMATE DEHYDROGENASE"/>
    <property type="match status" value="1"/>
</dbReference>
<comment type="catalytic activity">
    <reaction evidence="5">
        <text>L-glutamate + NADP(+) + H2O = 2-oxoglutarate + NH4(+) + NADPH + H(+)</text>
        <dbReference type="Rhea" id="RHEA:11612"/>
        <dbReference type="ChEBI" id="CHEBI:15377"/>
        <dbReference type="ChEBI" id="CHEBI:15378"/>
        <dbReference type="ChEBI" id="CHEBI:16810"/>
        <dbReference type="ChEBI" id="CHEBI:28938"/>
        <dbReference type="ChEBI" id="CHEBI:29985"/>
        <dbReference type="ChEBI" id="CHEBI:57783"/>
        <dbReference type="ChEBI" id="CHEBI:58349"/>
        <dbReference type="EC" id="1.4.1.3"/>
    </reaction>
</comment>
<evidence type="ECO:0000313" key="12">
    <source>
        <dbReference type="Proteomes" id="UP001489004"/>
    </source>
</evidence>
<evidence type="ECO:0000256" key="2">
    <source>
        <dbReference type="ARBA" id="ARBA00023002"/>
    </source>
</evidence>
<gene>
    <name evidence="11" type="ORF">WJX72_005070</name>
</gene>
<dbReference type="PROSITE" id="PS00074">
    <property type="entry name" value="GLFV_DEHYDROGENASE"/>
    <property type="match status" value="1"/>
</dbReference>
<comment type="similarity">
    <text evidence="1 6 9">Belongs to the Glu/Leu/Phe/Val dehydrogenases family.</text>
</comment>
<comment type="caution">
    <text evidence="11">The sequence shown here is derived from an EMBL/GenBank/DDBJ whole genome shotgun (WGS) entry which is preliminary data.</text>
</comment>
<dbReference type="InterPro" id="IPR006096">
    <property type="entry name" value="Glu/Leu/Phe/Val/Trp_DH_C"/>
</dbReference>
<dbReference type="SUPFAM" id="SSF53223">
    <property type="entry name" value="Aminoacid dehydrogenase-like, N-terminal domain"/>
    <property type="match status" value="1"/>
</dbReference>
<feature type="binding site" evidence="8">
    <location>
        <position position="381"/>
    </location>
    <ligand>
        <name>substrate</name>
    </ligand>
</feature>
<dbReference type="GO" id="GO:0000166">
    <property type="term" value="F:nucleotide binding"/>
    <property type="evidence" value="ECO:0007669"/>
    <property type="project" value="UniProtKB-KW"/>
</dbReference>
<dbReference type="Gene3D" id="3.40.50.720">
    <property type="entry name" value="NAD(P)-binding Rossmann-like Domain"/>
    <property type="match status" value="1"/>
</dbReference>
<evidence type="ECO:0000256" key="6">
    <source>
        <dbReference type="PIRNR" id="PIRNR000185"/>
    </source>
</evidence>
<dbReference type="InterPro" id="IPR036291">
    <property type="entry name" value="NAD(P)-bd_dom_sf"/>
</dbReference>
<dbReference type="InterPro" id="IPR006095">
    <property type="entry name" value="Glu/Leu/Phe/Val/Trp_DH"/>
</dbReference>
<feature type="domain" description="Glutamate/phenylalanine/leucine/valine/L-tryptophan dehydrogenase C-terminal" evidence="10">
    <location>
        <begin position="210"/>
        <end position="445"/>
    </location>
</feature>
<reference evidence="11 12" key="1">
    <citation type="journal article" date="2024" name="Nat. Commun.">
        <title>Phylogenomics reveals the evolutionary origins of lichenization in chlorophyte algae.</title>
        <authorList>
            <person name="Puginier C."/>
            <person name="Libourel C."/>
            <person name="Otte J."/>
            <person name="Skaloud P."/>
            <person name="Haon M."/>
            <person name="Grisel S."/>
            <person name="Petersen M."/>
            <person name="Berrin J.G."/>
            <person name="Delaux P.M."/>
            <person name="Dal Grande F."/>
            <person name="Keller J."/>
        </authorList>
    </citation>
    <scope>NUCLEOTIDE SEQUENCE [LARGE SCALE GENOMIC DNA]</scope>
    <source>
        <strain evidence="11 12">SAG 2043</strain>
    </source>
</reference>
<dbReference type="Pfam" id="PF02812">
    <property type="entry name" value="ELFV_dehydrog_N"/>
    <property type="match status" value="1"/>
</dbReference>